<keyword evidence="2" id="KW-0238">DNA-binding</keyword>
<dbReference type="InterPro" id="IPR039422">
    <property type="entry name" value="MarR/SlyA-like"/>
</dbReference>
<dbReference type="AlphaFoldDB" id="A0A852V3D0"/>
<dbReference type="InterPro" id="IPR036388">
    <property type="entry name" value="WH-like_DNA-bd_sf"/>
</dbReference>
<dbReference type="PANTHER" id="PTHR33164">
    <property type="entry name" value="TRANSCRIPTIONAL REGULATOR, MARR FAMILY"/>
    <property type="match status" value="1"/>
</dbReference>
<dbReference type="GO" id="GO:0003677">
    <property type="term" value="F:DNA binding"/>
    <property type="evidence" value="ECO:0007669"/>
    <property type="project" value="UniProtKB-KW"/>
</dbReference>
<dbReference type="EMBL" id="JACCCO010000002">
    <property type="protein sequence ID" value="NYF41853.1"/>
    <property type="molecule type" value="Genomic_DNA"/>
</dbReference>
<dbReference type="SUPFAM" id="SSF46785">
    <property type="entry name" value="Winged helix' DNA-binding domain"/>
    <property type="match status" value="1"/>
</dbReference>
<dbReference type="GO" id="GO:0006950">
    <property type="term" value="P:response to stress"/>
    <property type="evidence" value="ECO:0007669"/>
    <property type="project" value="TreeGrafter"/>
</dbReference>
<dbReference type="PROSITE" id="PS50995">
    <property type="entry name" value="HTH_MARR_2"/>
    <property type="match status" value="1"/>
</dbReference>
<protein>
    <submittedName>
        <fullName evidence="2">DNA-binding MarR family transcriptional regulator</fullName>
    </submittedName>
</protein>
<reference evidence="2 3" key="1">
    <citation type="submission" date="2020-07" db="EMBL/GenBank/DDBJ databases">
        <title>Sequencing the genomes of 1000 actinobacteria strains.</title>
        <authorList>
            <person name="Klenk H.-P."/>
        </authorList>
    </citation>
    <scope>NUCLEOTIDE SEQUENCE [LARGE SCALE GENOMIC DNA]</scope>
    <source>
        <strain evidence="2 3">DSM 45763</strain>
    </source>
</reference>
<gene>
    <name evidence="2" type="ORF">HDA43_004054</name>
</gene>
<evidence type="ECO:0000259" key="1">
    <source>
        <dbReference type="PROSITE" id="PS50995"/>
    </source>
</evidence>
<accession>A0A852V3D0</accession>
<dbReference type="PANTHER" id="PTHR33164:SF43">
    <property type="entry name" value="HTH-TYPE TRANSCRIPTIONAL REPRESSOR YETL"/>
    <property type="match status" value="1"/>
</dbReference>
<name>A0A852V3D0_9ACTN</name>
<dbReference type="Gene3D" id="1.10.10.10">
    <property type="entry name" value="Winged helix-like DNA-binding domain superfamily/Winged helix DNA-binding domain"/>
    <property type="match status" value="1"/>
</dbReference>
<feature type="domain" description="HTH marR-type" evidence="1">
    <location>
        <begin position="7"/>
        <end position="146"/>
    </location>
</feature>
<evidence type="ECO:0000313" key="3">
    <source>
        <dbReference type="Proteomes" id="UP000576393"/>
    </source>
</evidence>
<dbReference type="Pfam" id="PF12802">
    <property type="entry name" value="MarR_2"/>
    <property type="match status" value="1"/>
</dbReference>
<evidence type="ECO:0000313" key="2">
    <source>
        <dbReference type="EMBL" id="NYF41853.1"/>
    </source>
</evidence>
<keyword evidence="3" id="KW-1185">Reference proteome</keyword>
<dbReference type="Proteomes" id="UP000576393">
    <property type="component" value="Unassembled WGS sequence"/>
</dbReference>
<dbReference type="RefSeq" id="WP_179823949.1">
    <property type="nucleotide sequence ID" value="NZ_JACCCO010000002.1"/>
</dbReference>
<dbReference type="InterPro" id="IPR036390">
    <property type="entry name" value="WH_DNA-bd_sf"/>
</dbReference>
<dbReference type="GO" id="GO:0003700">
    <property type="term" value="F:DNA-binding transcription factor activity"/>
    <property type="evidence" value="ECO:0007669"/>
    <property type="project" value="InterPro"/>
</dbReference>
<dbReference type="InterPro" id="IPR000835">
    <property type="entry name" value="HTH_MarR-typ"/>
</dbReference>
<proteinExistence type="predicted"/>
<comment type="caution">
    <text evidence="2">The sequence shown here is derived from an EMBL/GenBank/DDBJ whole genome shotgun (WGS) entry which is preliminary data.</text>
</comment>
<organism evidence="2 3">
    <name type="scientific">Streptosporangium sandarakinum</name>
    <dbReference type="NCBI Taxonomy" id="1260955"/>
    <lineage>
        <taxon>Bacteria</taxon>
        <taxon>Bacillati</taxon>
        <taxon>Actinomycetota</taxon>
        <taxon>Actinomycetes</taxon>
        <taxon>Streptosporangiales</taxon>
        <taxon>Streptosporangiaceae</taxon>
        <taxon>Streptosporangium</taxon>
    </lineage>
</organism>
<dbReference type="SMART" id="SM00347">
    <property type="entry name" value="HTH_MARR"/>
    <property type="match status" value="1"/>
</dbReference>
<sequence>MNDRTPGAAIDVALFRLRRIWARPLRARRAGEPPRPVQMSNVMVVHAVHKLSLDVPEVTVGAVAEQLDVDPSTASRLVNDAIGAGLLAREESAVDARRARLVLSERGRRVLEVVVRYRRTYLDGLIADWTEADRETFARLLARFAEAAVARPADLAGLDRMVAEAAGVTDVAVTHP</sequence>